<gene>
    <name evidence="4" type="ORF">BGZ70_005520</name>
</gene>
<evidence type="ECO:0000256" key="2">
    <source>
        <dbReference type="SAM" id="MobiDB-lite"/>
    </source>
</evidence>
<feature type="region of interest" description="Disordered" evidence="2">
    <location>
        <begin position="177"/>
        <end position="225"/>
    </location>
</feature>
<sequence>MSVQDKNNSHFDETAQAYDDQPQVKEVTKRSSNIIIEEFKASTSADHVKNASVLDFGCGTGLCAFLVADHVKHLLGVDASKGMLTQLHHKLDTLDEFASVKDKIHTVNHLVTDDAPLPEPEATQYLSGPEGGFDMVFSHFVMHHIEDVEGVTRTIANKLLKKDGWLIYLDLEGATPHSHGHEGHAHSHDHGDGHGHGHGHEHAPHAHGHGEHSHGHHEHRQHPEGHEQLTQAHFVDKDGKPMEIVPHKQGFTPENFSEILRKAGLVDVSAKHCFGQYRDSHGKKIWMDVMMVKGRRA</sequence>
<protein>
    <recommendedName>
        <fullName evidence="3">Methyltransferase type 12 domain-containing protein</fullName>
    </recommendedName>
</protein>
<accession>A0A9P6J8U0</accession>
<evidence type="ECO:0000313" key="5">
    <source>
        <dbReference type="Proteomes" id="UP000738359"/>
    </source>
</evidence>
<dbReference type="InterPro" id="IPR013217">
    <property type="entry name" value="Methyltransf_12"/>
</dbReference>
<reference evidence="4" key="1">
    <citation type="journal article" date="2020" name="Fungal Divers.">
        <title>Resolving the Mortierellaceae phylogeny through synthesis of multi-gene phylogenetics and phylogenomics.</title>
        <authorList>
            <person name="Vandepol N."/>
            <person name="Liber J."/>
            <person name="Desiro A."/>
            <person name="Na H."/>
            <person name="Kennedy M."/>
            <person name="Barry K."/>
            <person name="Grigoriev I.V."/>
            <person name="Miller A.N."/>
            <person name="O'Donnell K."/>
            <person name="Stajich J.E."/>
            <person name="Bonito G."/>
        </authorList>
    </citation>
    <scope>NUCLEOTIDE SEQUENCE</scope>
    <source>
        <strain evidence="4">CK1249</strain>
    </source>
</reference>
<evidence type="ECO:0000259" key="3">
    <source>
        <dbReference type="Pfam" id="PF08242"/>
    </source>
</evidence>
<comment type="caution">
    <text evidence="4">The sequence shown here is derived from an EMBL/GenBank/DDBJ whole genome shotgun (WGS) entry which is preliminary data.</text>
</comment>
<proteinExistence type="predicted"/>
<dbReference type="PANTHER" id="PTHR43861:SF3">
    <property type="entry name" value="PUTATIVE (AFU_ORTHOLOGUE AFUA_2G14390)-RELATED"/>
    <property type="match status" value="1"/>
</dbReference>
<feature type="region of interest" description="Disordered" evidence="2">
    <location>
        <begin position="1"/>
        <end position="25"/>
    </location>
</feature>
<dbReference type="SUPFAM" id="SSF53335">
    <property type="entry name" value="S-adenosyl-L-methionine-dependent methyltransferases"/>
    <property type="match status" value="1"/>
</dbReference>
<dbReference type="Proteomes" id="UP000738359">
    <property type="component" value="Unassembled WGS sequence"/>
</dbReference>
<dbReference type="EMBL" id="JAAAHY010000295">
    <property type="protein sequence ID" value="KAF9965028.1"/>
    <property type="molecule type" value="Genomic_DNA"/>
</dbReference>
<keyword evidence="1" id="KW-0808">Transferase</keyword>
<feature type="domain" description="Methyltransferase type 12" evidence="3">
    <location>
        <begin position="54"/>
        <end position="166"/>
    </location>
</feature>
<evidence type="ECO:0000256" key="1">
    <source>
        <dbReference type="ARBA" id="ARBA00022679"/>
    </source>
</evidence>
<dbReference type="Pfam" id="PF08242">
    <property type="entry name" value="Methyltransf_12"/>
    <property type="match status" value="1"/>
</dbReference>
<evidence type="ECO:0000313" key="4">
    <source>
        <dbReference type="EMBL" id="KAF9965028.1"/>
    </source>
</evidence>
<dbReference type="CDD" id="cd02440">
    <property type="entry name" value="AdoMet_MTases"/>
    <property type="match status" value="1"/>
</dbReference>
<name>A0A9P6J8U0_MORAP</name>
<organism evidence="4 5">
    <name type="scientific">Mortierella alpina</name>
    <name type="common">Oleaginous fungus</name>
    <name type="synonym">Mortierella renispora</name>
    <dbReference type="NCBI Taxonomy" id="64518"/>
    <lineage>
        <taxon>Eukaryota</taxon>
        <taxon>Fungi</taxon>
        <taxon>Fungi incertae sedis</taxon>
        <taxon>Mucoromycota</taxon>
        <taxon>Mortierellomycotina</taxon>
        <taxon>Mortierellomycetes</taxon>
        <taxon>Mortierellales</taxon>
        <taxon>Mortierellaceae</taxon>
        <taxon>Mortierella</taxon>
    </lineage>
</organism>
<dbReference type="OrthoDB" id="3647at2759"/>
<dbReference type="Gene3D" id="3.40.50.150">
    <property type="entry name" value="Vaccinia Virus protein VP39"/>
    <property type="match status" value="1"/>
</dbReference>
<feature type="compositionally biased region" description="Basic and acidic residues" evidence="2">
    <location>
        <begin position="179"/>
        <end position="213"/>
    </location>
</feature>
<keyword evidence="5" id="KW-1185">Reference proteome</keyword>
<dbReference type="PANTHER" id="PTHR43861">
    <property type="entry name" value="TRANS-ACONITATE 2-METHYLTRANSFERASE-RELATED"/>
    <property type="match status" value="1"/>
</dbReference>
<dbReference type="GO" id="GO:0016740">
    <property type="term" value="F:transferase activity"/>
    <property type="evidence" value="ECO:0007669"/>
    <property type="project" value="UniProtKB-KW"/>
</dbReference>
<dbReference type="InterPro" id="IPR029063">
    <property type="entry name" value="SAM-dependent_MTases_sf"/>
</dbReference>
<dbReference type="AlphaFoldDB" id="A0A9P6J8U0"/>